<dbReference type="SUPFAM" id="SSF57716">
    <property type="entry name" value="Glucocorticoid receptor-like (DNA-binding domain)"/>
    <property type="match status" value="1"/>
</dbReference>
<feature type="binding site" evidence="9">
    <location>
        <position position="24"/>
    </location>
    <ligand>
        <name>Zn(2+)</name>
        <dbReference type="ChEBI" id="CHEBI:29105"/>
    </ligand>
</feature>
<feature type="binding site" evidence="9">
    <location>
        <position position="27"/>
    </location>
    <ligand>
        <name>Zn(2+)</name>
        <dbReference type="ChEBI" id="CHEBI:29105"/>
    </ligand>
</feature>
<gene>
    <name evidence="9" type="primary">rpsZ</name>
    <name evidence="9" type="synonym">rpsN</name>
    <name evidence="10" type="ORF">COT79_02035</name>
</gene>
<dbReference type="GO" id="GO:0008270">
    <property type="term" value="F:zinc ion binding"/>
    <property type="evidence" value="ECO:0007669"/>
    <property type="project" value="UniProtKB-UniRule"/>
</dbReference>
<comment type="caution">
    <text evidence="10">The sequence shown here is derived from an EMBL/GenBank/DDBJ whole genome shotgun (WGS) entry which is preliminary data.</text>
</comment>
<accession>A0A2M6R8J6</accession>
<dbReference type="HAMAP" id="MF_01364_B">
    <property type="entry name" value="Ribosomal_uS14_2_B"/>
    <property type="match status" value="1"/>
</dbReference>
<keyword evidence="3 9" id="KW-0862">Zinc</keyword>
<dbReference type="GO" id="GO:0006412">
    <property type="term" value="P:translation"/>
    <property type="evidence" value="ECO:0007669"/>
    <property type="project" value="UniProtKB-UniRule"/>
</dbReference>
<comment type="subunit">
    <text evidence="9">Part of the 30S ribosomal subunit. Contacts proteins S3 and S10.</text>
</comment>
<dbReference type="PANTHER" id="PTHR19836">
    <property type="entry name" value="30S RIBOSOMAL PROTEIN S14"/>
    <property type="match status" value="1"/>
</dbReference>
<dbReference type="AlphaFoldDB" id="A0A2M6R8J6"/>
<keyword evidence="2 9" id="KW-0699">rRNA-binding</keyword>
<dbReference type="PROSITE" id="PS00527">
    <property type="entry name" value="RIBOSOMAL_S14"/>
    <property type="match status" value="1"/>
</dbReference>
<dbReference type="NCBIfam" id="NF005974">
    <property type="entry name" value="PRK08061.1"/>
    <property type="match status" value="1"/>
</dbReference>
<keyword evidence="4 9" id="KW-0694">RNA-binding</keyword>
<protein>
    <recommendedName>
        <fullName evidence="7 9">Small ribosomal subunit protein uS14</fullName>
    </recommendedName>
</protein>
<evidence type="ECO:0000256" key="4">
    <source>
        <dbReference type="ARBA" id="ARBA00022884"/>
    </source>
</evidence>
<reference evidence="11" key="1">
    <citation type="submission" date="2017-09" db="EMBL/GenBank/DDBJ databases">
        <title>Depth-based differentiation of microbial function through sediment-hosted aquifers and enrichment of novel symbionts in the deep terrestrial subsurface.</title>
        <authorList>
            <person name="Probst A.J."/>
            <person name="Ladd B."/>
            <person name="Jarett J.K."/>
            <person name="Geller-Mcgrath D.E."/>
            <person name="Sieber C.M.K."/>
            <person name="Emerson J.B."/>
            <person name="Anantharaman K."/>
            <person name="Thomas B.C."/>
            <person name="Malmstrom R."/>
            <person name="Stieglmeier M."/>
            <person name="Klingl A."/>
            <person name="Woyke T."/>
            <person name="Ryan C.M."/>
            <person name="Banfield J.F."/>
        </authorList>
    </citation>
    <scope>NUCLEOTIDE SEQUENCE [LARGE SCALE GENOMIC DNA]</scope>
</reference>
<feature type="binding site" evidence="9">
    <location>
        <position position="40"/>
    </location>
    <ligand>
        <name>Zn(2+)</name>
        <dbReference type="ChEBI" id="CHEBI:29105"/>
    </ligand>
</feature>
<dbReference type="FunFam" id="4.10.830.10:FF:000001">
    <property type="entry name" value="30S ribosomal protein S14 type Z"/>
    <property type="match status" value="1"/>
</dbReference>
<dbReference type="Gene3D" id="4.10.830.10">
    <property type="entry name" value="30s Ribosomal Protein S14, Chain N"/>
    <property type="match status" value="1"/>
</dbReference>
<keyword evidence="5 9" id="KW-0689">Ribosomal protein</keyword>
<dbReference type="GO" id="GO:0003735">
    <property type="term" value="F:structural constituent of ribosome"/>
    <property type="evidence" value="ECO:0007669"/>
    <property type="project" value="InterPro"/>
</dbReference>
<evidence type="ECO:0000256" key="6">
    <source>
        <dbReference type="ARBA" id="ARBA00023274"/>
    </source>
</evidence>
<dbReference type="EMBL" id="PEZX01000029">
    <property type="protein sequence ID" value="PIS06918.1"/>
    <property type="molecule type" value="Genomic_DNA"/>
</dbReference>
<comment type="cofactor">
    <cofactor evidence="9">
        <name>Zn(2+)</name>
        <dbReference type="ChEBI" id="CHEBI:29105"/>
    </cofactor>
    <text evidence="9">Binds 1 zinc ion per subunit.</text>
</comment>
<dbReference type="Pfam" id="PF00253">
    <property type="entry name" value="Ribosomal_S14"/>
    <property type="match status" value="1"/>
</dbReference>
<dbReference type="Proteomes" id="UP000231162">
    <property type="component" value="Unassembled WGS sequence"/>
</dbReference>
<keyword evidence="1 9" id="KW-0479">Metal-binding</keyword>
<organism evidence="10 11">
    <name type="scientific">Candidatus Berkelbacteria bacterium CG10_big_fil_rev_8_21_14_0_10_43_14</name>
    <dbReference type="NCBI Taxonomy" id="1974515"/>
    <lineage>
        <taxon>Bacteria</taxon>
        <taxon>Candidatus Berkelbacteria</taxon>
    </lineage>
</organism>
<name>A0A2M6R8J6_9BACT</name>
<feature type="binding site" evidence="9">
    <location>
        <position position="43"/>
    </location>
    <ligand>
        <name>Zn(2+)</name>
        <dbReference type="ChEBI" id="CHEBI:29105"/>
    </ligand>
</feature>
<dbReference type="InterPro" id="IPR001209">
    <property type="entry name" value="Ribosomal_uS14"/>
</dbReference>
<evidence type="ECO:0000256" key="1">
    <source>
        <dbReference type="ARBA" id="ARBA00022723"/>
    </source>
</evidence>
<keyword evidence="6 9" id="KW-0687">Ribonucleoprotein</keyword>
<evidence type="ECO:0000256" key="5">
    <source>
        <dbReference type="ARBA" id="ARBA00022980"/>
    </source>
</evidence>
<comment type="similarity">
    <text evidence="8 9">Belongs to the universal ribosomal protein uS14 family. Zinc-binding uS14 subfamily.</text>
</comment>
<dbReference type="PANTHER" id="PTHR19836:SF19">
    <property type="entry name" value="SMALL RIBOSOMAL SUBUNIT PROTEIN US14M"/>
    <property type="match status" value="1"/>
</dbReference>
<evidence type="ECO:0000256" key="2">
    <source>
        <dbReference type="ARBA" id="ARBA00022730"/>
    </source>
</evidence>
<dbReference type="InterPro" id="IPR023053">
    <property type="entry name" value="Ribosomal_uS14_bact"/>
</dbReference>
<evidence type="ECO:0000256" key="7">
    <source>
        <dbReference type="ARBA" id="ARBA00035167"/>
    </source>
</evidence>
<dbReference type="GO" id="GO:0005737">
    <property type="term" value="C:cytoplasm"/>
    <property type="evidence" value="ECO:0007669"/>
    <property type="project" value="UniProtKB-ARBA"/>
</dbReference>
<comment type="function">
    <text evidence="9">Binds 16S rRNA, required for the assembly of 30S particles and may also be responsible for determining the conformation of the 16S rRNA at the A site.</text>
</comment>
<proteinExistence type="inferred from homology"/>
<sequence length="61" mass="7171">MAKKSLVVKSNRKPKFSTRSIHRCNICGRRHGYLRYFGLCRICFRERASQSEIPGVRKASW</sequence>
<dbReference type="InterPro" id="IPR018271">
    <property type="entry name" value="Ribosomal_uS14_CS"/>
</dbReference>
<dbReference type="GO" id="GO:0019843">
    <property type="term" value="F:rRNA binding"/>
    <property type="evidence" value="ECO:0007669"/>
    <property type="project" value="UniProtKB-UniRule"/>
</dbReference>
<evidence type="ECO:0000256" key="9">
    <source>
        <dbReference type="HAMAP-Rule" id="MF_01364"/>
    </source>
</evidence>
<evidence type="ECO:0000313" key="11">
    <source>
        <dbReference type="Proteomes" id="UP000231162"/>
    </source>
</evidence>
<dbReference type="InterPro" id="IPR043140">
    <property type="entry name" value="Ribosomal_uS14_sf"/>
</dbReference>
<evidence type="ECO:0000256" key="8">
    <source>
        <dbReference type="ARBA" id="ARBA00060857"/>
    </source>
</evidence>
<dbReference type="GO" id="GO:0015935">
    <property type="term" value="C:small ribosomal subunit"/>
    <property type="evidence" value="ECO:0007669"/>
    <property type="project" value="TreeGrafter"/>
</dbReference>
<evidence type="ECO:0000256" key="3">
    <source>
        <dbReference type="ARBA" id="ARBA00022833"/>
    </source>
</evidence>
<evidence type="ECO:0000313" key="10">
    <source>
        <dbReference type="EMBL" id="PIS06918.1"/>
    </source>
</evidence>